<name>A0A645GWI5_9ZZZZ</name>
<dbReference type="InterPro" id="IPR000257">
    <property type="entry name" value="Uroporphyrinogen_deCOase"/>
</dbReference>
<dbReference type="InterPro" id="IPR038071">
    <property type="entry name" value="UROD/MetE-like_sf"/>
</dbReference>
<reference evidence="2" key="1">
    <citation type="submission" date="2019-08" db="EMBL/GenBank/DDBJ databases">
        <authorList>
            <person name="Kucharzyk K."/>
            <person name="Murdoch R.W."/>
            <person name="Higgins S."/>
            <person name="Loffler F."/>
        </authorList>
    </citation>
    <scope>NUCLEOTIDE SEQUENCE</scope>
</reference>
<protein>
    <recommendedName>
        <fullName evidence="1">Uroporphyrinogen decarboxylase (URO-D) domain-containing protein</fullName>
    </recommendedName>
</protein>
<organism evidence="2">
    <name type="scientific">bioreactor metagenome</name>
    <dbReference type="NCBI Taxonomy" id="1076179"/>
    <lineage>
        <taxon>unclassified sequences</taxon>
        <taxon>metagenomes</taxon>
        <taxon>ecological metagenomes</taxon>
    </lineage>
</organism>
<gene>
    <name evidence="2" type="ORF">SDC9_175835</name>
</gene>
<dbReference type="AlphaFoldDB" id="A0A645GWI5"/>
<evidence type="ECO:0000259" key="1">
    <source>
        <dbReference type="Pfam" id="PF01208"/>
    </source>
</evidence>
<dbReference type="SUPFAM" id="SSF51726">
    <property type="entry name" value="UROD/MetE-like"/>
    <property type="match status" value="1"/>
</dbReference>
<sequence length="209" mass="23475">MCKMNPDGISVDENVNLAGAKNITDQYNITIGGNIPLTTTMLHGSQEDNMKGVIDLIDSVDHHNLIISPGCDMPYDTPIENTIACAQAVKHPDSTRKLIENYEVVIDDSDVEIPDYENLDKVLIECFLLDPEQCAACTYMLAAVEDIYEEIRDIADYSVYKYFIKDDIARTRKMGIKNLPTMCINGQQEFISIIPSKEELIDAIKKHVK</sequence>
<dbReference type="SUPFAM" id="SSF52833">
    <property type="entry name" value="Thioredoxin-like"/>
    <property type="match status" value="1"/>
</dbReference>
<dbReference type="EMBL" id="VSSQ01078675">
    <property type="protein sequence ID" value="MPN28394.1"/>
    <property type="molecule type" value="Genomic_DNA"/>
</dbReference>
<evidence type="ECO:0000313" key="2">
    <source>
        <dbReference type="EMBL" id="MPN28394.1"/>
    </source>
</evidence>
<dbReference type="InterPro" id="IPR036249">
    <property type="entry name" value="Thioredoxin-like_sf"/>
</dbReference>
<comment type="caution">
    <text evidence="2">The sequence shown here is derived from an EMBL/GenBank/DDBJ whole genome shotgun (WGS) entry which is preliminary data.</text>
</comment>
<dbReference type="PANTHER" id="PTHR47099:SF1">
    <property type="entry name" value="METHYLCOBAMIDE:COM METHYLTRANSFERASE MTBA"/>
    <property type="match status" value="1"/>
</dbReference>
<dbReference type="PANTHER" id="PTHR47099">
    <property type="entry name" value="METHYLCOBAMIDE:COM METHYLTRANSFERASE MTBA"/>
    <property type="match status" value="1"/>
</dbReference>
<dbReference type="InterPro" id="IPR052024">
    <property type="entry name" value="Methanogen_methyltrans"/>
</dbReference>
<feature type="domain" description="Uroporphyrinogen decarboxylase (URO-D)" evidence="1">
    <location>
        <begin position="1"/>
        <end position="90"/>
    </location>
</feature>
<dbReference type="GO" id="GO:0006779">
    <property type="term" value="P:porphyrin-containing compound biosynthetic process"/>
    <property type="evidence" value="ECO:0007669"/>
    <property type="project" value="InterPro"/>
</dbReference>
<dbReference type="Gene3D" id="3.20.20.210">
    <property type="match status" value="1"/>
</dbReference>
<dbReference type="Gene3D" id="3.40.30.10">
    <property type="entry name" value="Glutaredoxin"/>
    <property type="match status" value="1"/>
</dbReference>
<dbReference type="GO" id="GO:0004853">
    <property type="term" value="F:uroporphyrinogen decarboxylase activity"/>
    <property type="evidence" value="ECO:0007669"/>
    <property type="project" value="InterPro"/>
</dbReference>
<accession>A0A645GWI5</accession>
<dbReference type="Pfam" id="PF01208">
    <property type="entry name" value="URO-D"/>
    <property type="match status" value="1"/>
</dbReference>
<proteinExistence type="predicted"/>